<organism evidence="1">
    <name type="scientific">Arundo donax</name>
    <name type="common">Giant reed</name>
    <name type="synonym">Donax arundinaceus</name>
    <dbReference type="NCBI Taxonomy" id="35708"/>
    <lineage>
        <taxon>Eukaryota</taxon>
        <taxon>Viridiplantae</taxon>
        <taxon>Streptophyta</taxon>
        <taxon>Embryophyta</taxon>
        <taxon>Tracheophyta</taxon>
        <taxon>Spermatophyta</taxon>
        <taxon>Magnoliopsida</taxon>
        <taxon>Liliopsida</taxon>
        <taxon>Poales</taxon>
        <taxon>Poaceae</taxon>
        <taxon>PACMAD clade</taxon>
        <taxon>Arundinoideae</taxon>
        <taxon>Arundineae</taxon>
        <taxon>Arundo</taxon>
    </lineage>
</organism>
<dbReference type="EMBL" id="GBRH01175721">
    <property type="protein sequence ID" value="JAE22175.1"/>
    <property type="molecule type" value="Transcribed_RNA"/>
</dbReference>
<reference evidence="1" key="1">
    <citation type="submission" date="2014-09" db="EMBL/GenBank/DDBJ databases">
        <authorList>
            <person name="Magalhaes I.L.F."/>
            <person name="Oliveira U."/>
            <person name="Santos F.R."/>
            <person name="Vidigal T.H.D.A."/>
            <person name="Brescovit A.D."/>
            <person name="Santos A.J."/>
        </authorList>
    </citation>
    <scope>NUCLEOTIDE SEQUENCE</scope>
    <source>
        <tissue evidence="1">Shoot tissue taken approximately 20 cm above the soil surface</tissue>
    </source>
</reference>
<accession>A0A0A9GAS4</accession>
<name>A0A0A9GAS4_ARUDO</name>
<proteinExistence type="predicted"/>
<dbReference type="AlphaFoldDB" id="A0A0A9GAS4"/>
<sequence>MSKTTGAMTKKAAAGDNTGIPQLHAMGQATLPNHATLQSMPILRSLLFSAFLAARLHNSTQLLYGRRNFKIKSTSPLQVIIPVCGRKQLIS</sequence>
<reference evidence="1" key="2">
    <citation type="journal article" date="2015" name="Data Brief">
        <title>Shoot transcriptome of the giant reed, Arundo donax.</title>
        <authorList>
            <person name="Barrero R.A."/>
            <person name="Guerrero F.D."/>
            <person name="Moolhuijzen P."/>
            <person name="Goolsby J.A."/>
            <person name="Tidwell J."/>
            <person name="Bellgard S.E."/>
            <person name="Bellgard M.I."/>
        </authorList>
    </citation>
    <scope>NUCLEOTIDE SEQUENCE</scope>
    <source>
        <tissue evidence="1">Shoot tissue taken approximately 20 cm above the soil surface</tissue>
    </source>
</reference>
<evidence type="ECO:0000313" key="1">
    <source>
        <dbReference type="EMBL" id="JAE22175.1"/>
    </source>
</evidence>
<protein>
    <submittedName>
        <fullName evidence="1">Uncharacterized protein</fullName>
    </submittedName>
</protein>